<dbReference type="Proteomes" id="UP000054495">
    <property type="component" value="Unassembled WGS sequence"/>
</dbReference>
<dbReference type="Pfam" id="PF00589">
    <property type="entry name" value="Phage_integrase"/>
    <property type="match status" value="1"/>
</dbReference>
<gene>
    <name evidence="3" type="ORF">ANCCEY_12158</name>
</gene>
<dbReference type="SUPFAM" id="SSF56349">
    <property type="entry name" value="DNA breaking-rejoining enzymes"/>
    <property type="match status" value="1"/>
</dbReference>
<feature type="domain" description="Tyr recombinase" evidence="2">
    <location>
        <begin position="237"/>
        <end position="430"/>
    </location>
</feature>
<dbReference type="EMBL" id="KE125387">
    <property type="protein sequence ID" value="EPB68754.1"/>
    <property type="molecule type" value="Genomic_DNA"/>
</dbReference>
<dbReference type="PROSITE" id="PS51898">
    <property type="entry name" value="TYR_RECOMBINASE"/>
    <property type="match status" value="1"/>
</dbReference>
<dbReference type="Gene3D" id="1.10.443.10">
    <property type="entry name" value="Intergrase catalytic core"/>
    <property type="match status" value="1"/>
</dbReference>
<dbReference type="PANTHER" id="PTHR34605:SF3">
    <property type="entry name" value="P CELL-TYPE AGGLUTINATION PROTEIN MAP4-LIKE-RELATED"/>
    <property type="match status" value="1"/>
</dbReference>
<accession>A0A0D6LAB5</accession>
<keyword evidence="4" id="KW-1185">Reference proteome</keyword>
<dbReference type="CDD" id="cd00397">
    <property type="entry name" value="DNA_BRE_C"/>
    <property type="match status" value="1"/>
</dbReference>
<dbReference type="AlphaFoldDB" id="A0A0D6LAB5"/>
<dbReference type="GO" id="GO:0003677">
    <property type="term" value="F:DNA binding"/>
    <property type="evidence" value="ECO:0007669"/>
    <property type="project" value="InterPro"/>
</dbReference>
<dbReference type="InterPro" id="IPR013762">
    <property type="entry name" value="Integrase-like_cat_sf"/>
</dbReference>
<sequence>MSDDNVTNADDATETTHPVYQLSAEALERLMAQARQPSTSQQSQPRHKFVRVGIERQYEFNMELLNIIRPIAEKAPEEEGVKQDLDKACPLALLFRSLAGMKPSPTDEASKTEFLTEGPKWEAWTDAIEVARQEGREDLAQVIGKSATTALAQGTIKAYAAVRRRFADFAGQFHNAQENLGKFRNLFLAHLIEKGQVKAIPMATAALNFYYGKLSEGETELQKLLIESAKRSTPATIHRKKAHQSDVEAIVNWALEKQSLAATIDSAIVLLMFLAFLRVGEAASLRKKHLVCKGNGVWWVHIARSKTDQQKRGNTVAFNIVGQNALLWTRFQEYLDNISEESFIFAPESKYPPTTDLLRKRVNAVLQNAGIGHKGLTPHSFRGGAATAAIRTLVDVRDYLAGTQTGRGDVGSHVYFGFNFLPTGLTGFLIHMWKQTKKVTGAGISRFSSVFPHLFFAYPNPAYLIPYI</sequence>
<reference evidence="3 4" key="1">
    <citation type="submission" date="2013-05" db="EMBL/GenBank/DDBJ databases">
        <title>Draft genome of the parasitic nematode Anyclostoma ceylanicum.</title>
        <authorList>
            <person name="Mitreva M."/>
        </authorList>
    </citation>
    <scope>NUCLEOTIDE SEQUENCE [LARGE SCALE GENOMIC DNA]</scope>
</reference>
<evidence type="ECO:0000256" key="1">
    <source>
        <dbReference type="ARBA" id="ARBA00023172"/>
    </source>
</evidence>
<dbReference type="GO" id="GO:0006310">
    <property type="term" value="P:DNA recombination"/>
    <property type="evidence" value="ECO:0007669"/>
    <property type="project" value="UniProtKB-KW"/>
</dbReference>
<dbReference type="GO" id="GO:0015074">
    <property type="term" value="P:DNA integration"/>
    <property type="evidence" value="ECO:0007669"/>
    <property type="project" value="InterPro"/>
</dbReference>
<evidence type="ECO:0000313" key="3">
    <source>
        <dbReference type="EMBL" id="EPB68754.1"/>
    </source>
</evidence>
<dbReference type="PANTHER" id="PTHR34605">
    <property type="entry name" value="PHAGE_INTEGRASE DOMAIN-CONTAINING PROTEIN"/>
    <property type="match status" value="1"/>
</dbReference>
<evidence type="ECO:0000313" key="4">
    <source>
        <dbReference type="Proteomes" id="UP000054495"/>
    </source>
</evidence>
<dbReference type="InterPro" id="IPR011010">
    <property type="entry name" value="DNA_brk_join_enz"/>
</dbReference>
<dbReference type="InterPro" id="IPR002104">
    <property type="entry name" value="Integrase_catalytic"/>
</dbReference>
<proteinExistence type="predicted"/>
<name>A0A0D6LAB5_9BILA</name>
<dbReference type="InterPro" id="IPR052925">
    <property type="entry name" value="Phage_Integrase-like_Recomb"/>
</dbReference>
<evidence type="ECO:0000259" key="2">
    <source>
        <dbReference type="PROSITE" id="PS51898"/>
    </source>
</evidence>
<keyword evidence="1" id="KW-0233">DNA recombination</keyword>
<organism evidence="3 4">
    <name type="scientific">Ancylostoma ceylanicum</name>
    <dbReference type="NCBI Taxonomy" id="53326"/>
    <lineage>
        <taxon>Eukaryota</taxon>
        <taxon>Metazoa</taxon>
        <taxon>Ecdysozoa</taxon>
        <taxon>Nematoda</taxon>
        <taxon>Chromadorea</taxon>
        <taxon>Rhabditida</taxon>
        <taxon>Rhabditina</taxon>
        <taxon>Rhabditomorpha</taxon>
        <taxon>Strongyloidea</taxon>
        <taxon>Ancylostomatidae</taxon>
        <taxon>Ancylostomatinae</taxon>
        <taxon>Ancylostoma</taxon>
    </lineage>
</organism>
<protein>
    <submittedName>
        <fullName evidence="3">Site-specific recombinase, phage integrase family</fullName>
    </submittedName>
</protein>